<evidence type="ECO:0000313" key="1">
    <source>
        <dbReference type="EMBL" id="KAF7382659.1"/>
    </source>
</evidence>
<sequence length="298" mass="34711">MYDATPYRINDRIETYPTKKFQNDSIIQRLTSYASLDDRSLRACWLDKDTHSQIHVYITENSSRLEEGVDECAYEDEEKTNLLEIKSRERAFVFLWSSTKRDRVPAEKDRFNDRVKGRNFKLASFAIRSTIDSYGISLGANVPLEMDRDKTAASSVSLEALVGRRSSGGGPRESRCLVHEGLLTFTIFDEITYEMFQEKLFQTYPIKNQKSIQWVCKYYRSGMHNSCLNNQVKPVSVPRGHAWNPMRVKKTAYRQEKSSTSVSVFLQIRGKFKKIRFYQKHPNQSNQRSVQIPRICKD</sequence>
<name>A0A834J6H6_VESVU</name>
<protein>
    <submittedName>
        <fullName evidence="1">Uncharacterized protein</fullName>
    </submittedName>
</protein>
<keyword evidence="2" id="KW-1185">Reference proteome</keyword>
<gene>
    <name evidence="1" type="ORF">HZH66_013061</name>
</gene>
<evidence type="ECO:0000313" key="2">
    <source>
        <dbReference type="Proteomes" id="UP000614350"/>
    </source>
</evidence>
<reference evidence="1" key="1">
    <citation type="journal article" date="2020" name="G3 (Bethesda)">
        <title>High-Quality Assemblies for Three Invasive Social Wasps from the &lt;i&gt;Vespula&lt;/i&gt; Genus.</title>
        <authorList>
            <person name="Harrop T.W.R."/>
            <person name="Guhlin J."/>
            <person name="McLaughlin G.M."/>
            <person name="Permina E."/>
            <person name="Stockwell P."/>
            <person name="Gilligan J."/>
            <person name="Le Lec M.F."/>
            <person name="Gruber M.A.M."/>
            <person name="Quinn O."/>
            <person name="Lovegrove M."/>
            <person name="Duncan E.J."/>
            <person name="Remnant E.J."/>
            <person name="Van Eeckhoven J."/>
            <person name="Graham B."/>
            <person name="Knapp R.A."/>
            <person name="Langford K.W."/>
            <person name="Kronenberg Z."/>
            <person name="Press M.O."/>
            <person name="Eacker S.M."/>
            <person name="Wilson-Rankin E.E."/>
            <person name="Purcell J."/>
            <person name="Lester P.J."/>
            <person name="Dearden P.K."/>
        </authorList>
    </citation>
    <scope>NUCLEOTIDE SEQUENCE</scope>
    <source>
        <strain evidence="1">Marl-1</strain>
    </source>
</reference>
<accession>A0A834J6H6</accession>
<comment type="caution">
    <text evidence="1">The sequence shown here is derived from an EMBL/GenBank/DDBJ whole genome shotgun (WGS) entry which is preliminary data.</text>
</comment>
<dbReference type="Proteomes" id="UP000614350">
    <property type="component" value="Unassembled WGS sequence"/>
</dbReference>
<dbReference type="AlphaFoldDB" id="A0A834J6H6"/>
<organism evidence="1 2">
    <name type="scientific">Vespula vulgaris</name>
    <name type="common">Yellow jacket</name>
    <name type="synonym">Wasp</name>
    <dbReference type="NCBI Taxonomy" id="7454"/>
    <lineage>
        <taxon>Eukaryota</taxon>
        <taxon>Metazoa</taxon>
        <taxon>Ecdysozoa</taxon>
        <taxon>Arthropoda</taxon>
        <taxon>Hexapoda</taxon>
        <taxon>Insecta</taxon>
        <taxon>Pterygota</taxon>
        <taxon>Neoptera</taxon>
        <taxon>Endopterygota</taxon>
        <taxon>Hymenoptera</taxon>
        <taxon>Apocrita</taxon>
        <taxon>Aculeata</taxon>
        <taxon>Vespoidea</taxon>
        <taxon>Vespidae</taxon>
        <taxon>Vespinae</taxon>
        <taxon>Vespula</taxon>
    </lineage>
</organism>
<dbReference type="EMBL" id="JACSEA010000018">
    <property type="protein sequence ID" value="KAF7382659.1"/>
    <property type="molecule type" value="Genomic_DNA"/>
</dbReference>
<proteinExistence type="predicted"/>